<dbReference type="PANTHER" id="PTHR11610">
    <property type="entry name" value="LIPASE"/>
    <property type="match status" value="1"/>
</dbReference>
<evidence type="ECO:0000256" key="2">
    <source>
        <dbReference type="ARBA" id="ARBA00010701"/>
    </source>
</evidence>
<sequence>MSSNALACICNVINPCRNEVSTTFVVVQWLITGFAALAQVVRPVLVLFSAGCSHGRSYEYYAESINSPKGFYGVPCSGLDELKGKNCTGGKILMGDPVPREARGIFFVKTANKPSYALGIDDVWSN</sequence>
<keyword evidence="7" id="KW-1185">Reference proteome</keyword>
<accession>B4Q687</accession>
<dbReference type="OrthoDB" id="199913at2759"/>
<proteinExistence type="inferred from homology"/>
<organism evidence="6 7">
    <name type="scientific">Drosophila simulans</name>
    <name type="common">Fruit fly</name>
    <dbReference type="NCBI Taxonomy" id="7240"/>
    <lineage>
        <taxon>Eukaryota</taxon>
        <taxon>Metazoa</taxon>
        <taxon>Ecdysozoa</taxon>
        <taxon>Arthropoda</taxon>
        <taxon>Hexapoda</taxon>
        <taxon>Insecta</taxon>
        <taxon>Pterygota</taxon>
        <taxon>Neoptera</taxon>
        <taxon>Endopterygota</taxon>
        <taxon>Diptera</taxon>
        <taxon>Brachycera</taxon>
        <taxon>Muscomorpha</taxon>
        <taxon>Ephydroidea</taxon>
        <taxon>Drosophilidae</taxon>
        <taxon>Drosophila</taxon>
        <taxon>Sophophora</taxon>
    </lineage>
</organism>
<dbReference type="Bgee" id="FBgn0193849">
    <property type="expression patterns" value="Expressed in embryo"/>
</dbReference>
<dbReference type="EMBL" id="CM000361">
    <property type="protein sequence ID" value="EDX04163.1"/>
    <property type="molecule type" value="Genomic_DNA"/>
</dbReference>
<comment type="subcellular location">
    <subcellularLocation>
        <location evidence="1">Secreted</location>
    </subcellularLocation>
</comment>
<name>B4Q687_DROSI</name>
<dbReference type="GO" id="GO:0005615">
    <property type="term" value="C:extracellular space"/>
    <property type="evidence" value="ECO:0007669"/>
    <property type="project" value="TreeGrafter"/>
</dbReference>
<evidence type="ECO:0000313" key="7">
    <source>
        <dbReference type="Proteomes" id="UP000000304"/>
    </source>
</evidence>
<dbReference type="SUPFAM" id="SSF53474">
    <property type="entry name" value="alpha/beta-Hydrolases"/>
    <property type="match status" value="1"/>
</dbReference>
<evidence type="ECO:0000256" key="4">
    <source>
        <dbReference type="RuleBase" id="RU004262"/>
    </source>
</evidence>
<keyword evidence="3" id="KW-0964">Secreted</keyword>
<dbReference type="Proteomes" id="UP000000304">
    <property type="component" value="Chromosome 2L"/>
</dbReference>
<evidence type="ECO:0000259" key="5">
    <source>
        <dbReference type="Pfam" id="PF00151"/>
    </source>
</evidence>
<dbReference type="Pfam" id="PF00151">
    <property type="entry name" value="Lipase"/>
    <property type="match status" value="1"/>
</dbReference>
<dbReference type="GO" id="GO:0016042">
    <property type="term" value="P:lipid catabolic process"/>
    <property type="evidence" value="ECO:0007669"/>
    <property type="project" value="TreeGrafter"/>
</dbReference>
<comment type="similarity">
    <text evidence="2 4">Belongs to the AB hydrolase superfamily. Lipase family.</text>
</comment>
<evidence type="ECO:0000256" key="3">
    <source>
        <dbReference type="ARBA" id="ARBA00022525"/>
    </source>
</evidence>
<gene>
    <name evidence="6" type="primary">Dsim\GD22446</name>
    <name evidence="6" type="ORF">Dsim_GD22446</name>
</gene>
<dbReference type="PhylomeDB" id="B4Q687"/>
<dbReference type="Gene3D" id="3.40.50.1820">
    <property type="entry name" value="alpha/beta hydrolase"/>
    <property type="match status" value="1"/>
</dbReference>
<dbReference type="InterPro" id="IPR013818">
    <property type="entry name" value="Lipase"/>
</dbReference>
<dbReference type="AlphaFoldDB" id="B4Q687"/>
<evidence type="ECO:0000256" key="1">
    <source>
        <dbReference type="ARBA" id="ARBA00004613"/>
    </source>
</evidence>
<dbReference type="GO" id="GO:0016298">
    <property type="term" value="F:lipase activity"/>
    <property type="evidence" value="ECO:0007669"/>
    <property type="project" value="InterPro"/>
</dbReference>
<feature type="domain" description="Lipase" evidence="5">
    <location>
        <begin position="51"/>
        <end position="89"/>
    </location>
</feature>
<dbReference type="InterPro" id="IPR029058">
    <property type="entry name" value="AB_hydrolase_fold"/>
</dbReference>
<dbReference type="PANTHER" id="PTHR11610:SF178">
    <property type="entry name" value="LIPASE MEMBER H-A-LIKE PROTEIN"/>
    <property type="match status" value="1"/>
</dbReference>
<reference evidence="6 7" key="1">
    <citation type="journal article" date="2007" name="Nature">
        <title>Evolution of genes and genomes on the Drosophila phylogeny.</title>
        <authorList>
            <consortium name="Drosophila 12 Genomes Consortium"/>
            <person name="Clark A.G."/>
            <person name="Eisen M.B."/>
            <person name="Smith D.R."/>
            <person name="Bergman C.M."/>
            <person name="Oliver B."/>
            <person name="Markow T.A."/>
            <person name="Kaufman T.C."/>
            <person name="Kellis M."/>
            <person name="Gelbart W."/>
            <person name="Iyer V.N."/>
            <person name="Pollard D.A."/>
            <person name="Sackton T.B."/>
            <person name="Larracuente A.M."/>
            <person name="Singh N.D."/>
            <person name="Abad J.P."/>
            <person name="Abt D.N."/>
            <person name="Adryan B."/>
            <person name="Aguade M."/>
            <person name="Akashi H."/>
            <person name="Anderson W.W."/>
            <person name="Aquadro C.F."/>
            <person name="Ardell D.H."/>
            <person name="Arguello R."/>
            <person name="Artieri C.G."/>
            <person name="Barbash D.A."/>
            <person name="Barker D."/>
            <person name="Barsanti P."/>
            <person name="Batterham P."/>
            <person name="Batzoglou S."/>
            <person name="Begun D."/>
            <person name="Bhutkar A."/>
            <person name="Blanco E."/>
            <person name="Bosak S.A."/>
            <person name="Bradley R.K."/>
            <person name="Brand A.D."/>
            <person name="Brent M.R."/>
            <person name="Brooks A.N."/>
            <person name="Brown R.H."/>
            <person name="Butlin R.K."/>
            <person name="Caggese C."/>
            <person name="Calvi B.R."/>
            <person name="Bernardo de Carvalho A."/>
            <person name="Caspi A."/>
            <person name="Castrezana S."/>
            <person name="Celniker S.E."/>
            <person name="Chang J.L."/>
            <person name="Chapple C."/>
            <person name="Chatterji S."/>
            <person name="Chinwalla A."/>
            <person name="Civetta A."/>
            <person name="Clifton S.W."/>
            <person name="Comeron J.M."/>
            <person name="Costello J.C."/>
            <person name="Coyne J.A."/>
            <person name="Daub J."/>
            <person name="David R.G."/>
            <person name="Delcher A.L."/>
            <person name="Delehaunty K."/>
            <person name="Do C.B."/>
            <person name="Ebling H."/>
            <person name="Edwards K."/>
            <person name="Eickbush T."/>
            <person name="Evans J.D."/>
            <person name="Filipski A."/>
            <person name="Findeiss S."/>
            <person name="Freyhult E."/>
            <person name="Fulton L."/>
            <person name="Fulton R."/>
            <person name="Garcia A.C."/>
            <person name="Gardiner A."/>
            <person name="Garfield D.A."/>
            <person name="Garvin B.E."/>
            <person name="Gibson G."/>
            <person name="Gilbert D."/>
            <person name="Gnerre S."/>
            <person name="Godfrey J."/>
            <person name="Good R."/>
            <person name="Gotea V."/>
            <person name="Gravely B."/>
            <person name="Greenberg A.J."/>
            <person name="Griffiths-Jones S."/>
            <person name="Gross S."/>
            <person name="Guigo R."/>
            <person name="Gustafson E.A."/>
            <person name="Haerty W."/>
            <person name="Hahn M.W."/>
            <person name="Halligan D.L."/>
            <person name="Halpern A.L."/>
            <person name="Halter G.M."/>
            <person name="Han M.V."/>
            <person name="Heger A."/>
            <person name="Hillier L."/>
            <person name="Hinrichs A.S."/>
            <person name="Holmes I."/>
            <person name="Hoskins R.A."/>
            <person name="Hubisz M.J."/>
            <person name="Hultmark D."/>
            <person name="Huntley M.A."/>
            <person name="Jaffe D.B."/>
            <person name="Jagadeeshan S."/>
            <person name="Jeck W.R."/>
            <person name="Johnson J."/>
            <person name="Jones C.D."/>
            <person name="Jordan W.C."/>
            <person name="Karpen G.H."/>
            <person name="Kataoka E."/>
            <person name="Keightley P.D."/>
            <person name="Kheradpour P."/>
            <person name="Kirkness E.F."/>
            <person name="Koerich L.B."/>
            <person name="Kristiansen K."/>
            <person name="Kudrna D."/>
            <person name="Kulathinal R.J."/>
            <person name="Kumar S."/>
            <person name="Kwok R."/>
            <person name="Lander E."/>
            <person name="Langley C.H."/>
            <person name="Lapoint R."/>
            <person name="Lazzaro B.P."/>
            <person name="Lee S.J."/>
            <person name="Levesque L."/>
            <person name="Li R."/>
            <person name="Lin C.F."/>
            <person name="Lin M.F."/>
            <person name="Lindblad-Toh K."/>
            <person name="Llopart A."/>
            <person name="Long M."/>
            <person name="Low L."/>
            <person name="Lozovsky E."/>
            <person name="Lu J."/>
            <person name="Luo M."/>
            <person name="Machado C.A."/>
            <person name="Makalowski W."/>
            <person name="Marzo M."/>
            <person name="Matsuda M."/>
            <person name="Matzkin L."/>
            <person name="McAllister B."/>
            <person name="McBride C.S."/>
            <person name="McKernan B."/>
            <person name="McKernan K."/>
            <person name="Mendez-Lago M."/>
            <person name="Minx P."/>
            <person name="Mollenhauer M.U."/>
            <person name="Montooth K."/>
            <person name="Mount S.M."/>
            <person name="Mu X."/>
            <person name="Myers E."/>
            <person name="Negre B."/>
            <person name="Newfeld S."/>
            <person name="Nielsen R."/>
            <person name="Noor M.A."/>
            <person name="O'Grady P."/>
            <person name="Pachter L."/>
            <person name="Papaceit M."/>
            <person name="Parisi M.J."/>
            <person name="Parisi M."/>
            <person name="Parts L."/>
            <person name="Pedersen J.S."/>
            <person name="Pesole G."/>
            <person name="Phillippy A.M."/>
            <person name="Ponting C.P."/>
            <person name="Pop M."/>
            <person name="Porcelli D."/>
            <person name="Powell J.R."/>
            <person name="Prohaska S."/>
            <person name="Pruitt K."/>
            <person name="Puig M."/>
            <person name="Quesneville H."/>
            <person name="Ram K.R."/>
            <person name="Rand D."/>
            <person name="Rasmussen M.D."/>
            <person name="Reed L.K."/>
            <person name="Reenan R."/>
            <person name="Reily A."/>
            <person name="Remington K.A."/>
            <person name="Rieger T.T."/>
            <person name="Ritchie M.G."/>
            <person name="Robin C."/>
            <person name="Rogers Y.H."/>
            <person name="Rohde C."/>
            <person name="Rozas J."/>
            <person name="Rubenfield M.J."/>
            <person name="Ruiz A."/>
            <person name="Russo S."/>
            <person name="Salzberg S.L."/>
            <person name="Sanchez-Gracia A."/>
            <person name="Saranga D.J."/>
            <person name="Sato H."/>
            <person name="Schaeffer S.W."/>
            <person name="Schatz M.C."/>
            <person name="Schlenke T."/>
            <person name="Schwartz R."/>
            <person name="Segarra C."/>
            <person name="Singh R.S."/>
            <person name="Sirot L."/>
            <person name="Sirota M."/>
            <person name="Sisneros N.B."/>
            <person name="Smith C.D."/>
            <person name="Smith T.F."/>
            <person name="Spieth J."/>
            <person name="Stage D.E."/>
            <person name="Stark A."/>
            <person name="Stephan W."/>
            <person name="Strausberg R.L."/>
            <person name="Strempel S."/>
            <person name="Sturgill D."/>
            <person name="Sutton G."/>
            <person name="Sutton G.G."/>
            <person name="Tao W."/>
            <person name="Teichmann S."/>
            <person name="Tobari Y.N."/>
            <person name="Tomimura Y."/>
            <person name="Tsolas J.M."/>
            <person name="Valente V.L."/>
            <person name="Venter E."/>
            <person name="Venter J.C."/>
            <person name="Vicario S."/>
            <person name="Vieira F.G."/>
            <person name="Vilella A.J."/>
            <person name="Villasante A."/>
            <person name="Walenz B."/>
            <person name="Wang J."/>
            <person name="Wasserman M."/>
            <person name="Watts T."/>
            <person name="Wilson D."/>
            <person name="Wilson R.K."/>
            <person name="Wing R.A."/>
            <person name="Wolfner M.F."/>
            <person name="Wong A."/>
            <person name="Wong G.K."/>
            <person name="Wu C.I."/>
            <person name="Wu G."/>
            <person name="Yamamoto D."/>
            <person name="Yang H.P."/>
            <person name="Yang S.P."/>
            <person name="Yorke J.A."/>
            <person name="Yoshida K."/>
            <person name="Zdobnov E."/>
            <person name="Zhang P."/>
            <person name="Zhang Y."/>
            <person name="Zimin A.V."/>
            <person name="Baldwin J."/>
            <person name="Abdouelleil A."/>
            <person name="Abdulkadir J."/>
            <person name="Abebe A."/>
            <person name="Abera B."/>
            <person name="Abreu J."/>
            <person name="Acer S.C."/>
            <person name="Aftuck L."/>
            <person name="Alexander A."/>
            <person name="An P."/>
            <person name="Anderson E."/>
            <person name="Anderson S."/>
            <person name="Arachi H."/>
            <person name="Azer M."/>
            <person name="Bachantsang P."/>
            <person name="Barry A."/>
            <person name="Bayul T."/>
            <person name="Berlin A."/>
            <person name="Bessette D."/>
            <person name="Bloom T."/>
            <person name="Blye J."/>
            <person name="Boguslavskiy L."/>
            <person name="Bonnet C."/>
            <person name="Boukhgalter B."/>
            <person name="Bourzgui I."/>
            <person name="Brown A."/>
            <person name="Cahill P."/>
            <person name="Channer S."/>
            <person name="Cheshatsang Y."/>
            <person name="Chuda L."/>
            <person name="Citroen M."/>
            <person name="Collymore A."/>
            <person name="Cooke P."/>
            <person name="Costello M."/>
            <person name="D'Aco K."/>
            <person name="Daza R."/>
            <person name="De Haan G."/>
            <person name="DeGray S."/>
            <person name="DeMaso C."/>
            <person name="Dhargay N."/>
            <person name="Dooley K."/>
            <person name="Dooley E."/>
            <person name="Doricent M."/>
            <person name="Dorje P."/>
            <person name="Dorjee K."/>
            <person name="Dupes A."/>
            <person name="Elong R."/>
            <person name="Falk J."/>
            <person name="Farina A."/>
            <person name="Faro S."/>
            <person name="Ferguson D."/>
            <person name="Fisher S."/>
            <person name="Foley C.D."/>
            <person name="Franke A."/>
            <person name="Friedrich D."/>
            <person name="Gadbois L."/>
            <person name="Gearin G."/>
            <person name="Gearin C.R."/>
            <person name="Giannoukos G."/>
            <person name="Goode T."/>
            <person name="Graham J."/>
            <person name="Grandbois E."/>
            <person name="Grewal S."/>
            <person name="Gyaltsen K."/>
            <person name="Hafez N."/>
            <person name="Hagos B."/>
            <person name="Hall J."/>
            <person name="Henson C."/>
            <person name="Hollinger A."/>
            <person name="Honan T."/>
            <person name="Huard M.D."/>
            <person name="Hughes L."/>
            <person name="Hurhula B."/>
            <person name="Husby M.E."/>
            <person name="Kamat A."/>
            <person name="Kanga B."/>
            <person name="Kashin S."/>
            <person name="Khazanovich D."/>
            <person name="Kisner P."/>
            <person name="Lance K."/>
            <person name="Lara M."/>
            <person name="Lee W."/>
            <person name="Lennon N."/>
            <person name="Letendre F."/>
            <person name="LeVine R."/>
            <person name="Lipovsky A."/>
            <person name="Liu X."/>
            <person name="Liu J."/>
            <person name="Liu S."/>
            <person name="Lokyitsang T."/>
            <person name="Lokyitsang Y."/>
            <person name="Lubonja R."/>
            <person name="Lui A."/>
            <person name="MacDonald P."/>
            <person name="Magnisalis V."/>
            <person name="Maru K."/>
            <person name="Matthews C."/>
            <person name="McCusker W."/>
            <person name="McDonough S."/>
            <person name="Mehta T."/>
            <person name="Meldrim J."/>
            <person name="Meneus L."/>
            <person name="Mihai O."/>
            <person name="Mihalev A."/>
            <person name="Mihova T."/>
            <person name="Mittelman R."/>
            <person name="Mlenga V."/>
            <person name="Montmayeur A."/>
            <person name="Mulrain L."/>
            <person name="Navidi A."/>
            <person name="Naylor J."/>
            <person name="Negash T."/>
            <person name="Nguyen T."/>
            <person name="Nguyen N."/>
            <person name="Nicol R."/>
            <person name="Norbu C."/>
            <person name="Norbu N."/>
            <person name="Novod N."/>
            <person name="O'Neill B."/>
            <person name="Osman S."/>
            <person name="Markiewicz E."/>
            <person name="Oyono O.L."/>
            <person name="Patti C."/>
            <person name="Phunkhang P."/>
            <person name="Pierre F."/>
            <person name="Priest M."/>
            <person name="Raghuraman S."/>
            <person name="Rege F."/>
            <person name="Reyes R."/>
            <person name="Rise C."/>
            <person name="Rogov P."/>
            <person name="Ross K."/>
            <person name="Ryan E."/>
            <person name="Settipalli S."/>
            <person name="Shea T."/>
            <person name="Sherpa N."/>
            <person name="Shi L."/>
            <person name="Shih D."/>
            <person name="Sparrow T."/>
            <person name="Spaulding J."/>
            <person name="Stalker J."/>
            <person name="Stange-Thomann N."/>
            <person name="Stavropoulos S."/>
            <person name="Stone C."/>
            <person name="Strader C."/>
            <person name="Tesfaye S."/>
            <person name="Thomson T."/>
            <person name="Thoulutsang Y."/>
            <person name="Thoulutsang D."/>
            <person name="Topham K."/>
            <person name="Topping I."/>
            <person name="Tsamla T."/>
            <person name="Vassiliev H."/>
            <person name="Vo A."/>
            <person name="Wangchuk T."/>
            <person name="Wangdi T."/>
            <person name="Weiand M."/>
            <person name="Wilkinson J."/>
            <person name="Wilson A."/>
            <person name="Yadav S."/>
            <person name="Young G."/>
            <person name="Yu Q."/>
            <person name="Zembek L."/>
            <person name="Zhong D."/>
            <person name="Zimmer A."/>
            <person name="Zwirko Z."/>
            <person name="Jaffe D.B."/>
            <person name="Alvarez P."/>
            <person name="Brockman W."/>
            <person name="Butler J."/>
            <person name="Chin C."/>
            <person name="Gnerre S."/>
            <person name="Grabherr M."/>
            <person name="Kleber M."/>
            <person name="Mauceli E."/>
            <person name="MacCallum I."/>
        </authorList>
    </citation>
    <scope>NUCLEOTIDE SEQUENCE [LARGE SCALE GENOMIC DNA]</scope>
    <source>
        <strain evidence="7">white501</strain>
    </source>
</reference>
<dbReference type="HOGENOM" id="CLU_1983913_0_0_1"/>
<dbReference type="InterPro" id="IPR000734">
    <property type="entry name" value="TAG_lipase"/>
</dbReference>
<protein>
    <submittedName>
        <fullName evidence="6">GD22446</fullName>
    </submittedName>
</protein>
<evidence type="ECO:0000313" key="6">
    <source>
        <dbReference type="EMBL" id="EDX04163.1"/>
    </source>
</evidence>